<evidence type="ECO:0008006" key="3">
    <source>
        <dbReference type="Google" id="ProtNLM"/>
    </source>
</evidence>
<keyword evidence="2" id="KW-1185">Reference proteome</keyword>
<dbReference type="RefSeq" id="WP_349639754.1">
    <property type="nucleotide sequence ID" value="NZ_CP090958.1"/>
</dbReference>
<accession>A0ABY8QWZ6</accession>
<dbReference type="EMBL" id="CP090958">
    <property type="protein sequence ID" value="WGW12946.1"/>
    <property type="molecule type" value="Genomic_DNA"/>
</dbReference>
<evidence type="ECO:0000313" key="1">
    <source>
        <dbReference type="EMBL" id="WGW12946.1"/>
    </source>
</evidence>
<organism evidence="1 2">
    <name type="scientific">Saxibacter everestensis</name>
    <dbReference type="NCBI Taxonomy" id="2909229"/>
    <lineage>
        <taxon>Bacteria</taxon>
        <taxon>Bacillati</taxon>
        <taxon>Actinomycetota</taxon>
        <taxon>Actinomycetes</taxon>
        <taxon>Micrococcales</taxon>
        <taxon>Brevibacteriaceae</taxon>
        <taxon>Saxibacter</taxon>
    </lineage>
</organism>
<name>A0ABY8QWZ6_9MICO</name>
<gene>
    <name evidence="1" type="ORF">LWF01_04005</name>
</gene>
<protein>
    <recommendedName>
        <fullName evidence="3">Antitoxin Xre/MbcA/ParS-like toxin-binding domain-containing protein</fullName>
    </recommendedName>
</protein>
<sequence>MSLAQASSSRVAKADSLARSREALLQSLEALGEAWRSVPDEGRASAASVLSTENAFDKINREFGLLTSAQVAEQVGTKSVNRQWASEQRRLGKLLGFRRGRRDYLYPGYQFDDRGGVRDIVLKVAEIANEAGAHESDVVLWFVSKSRWFPNDGRPVDHLDSVPELVVEAAHSVFDTQW</sequence>
<dbReference type="Proteomes" id="UP001209083">
    <property type="component" value="Chromosome"/>
</dbReference>
<proteinExistence type="predicted"/>
<reference evidence="1 2" key="1">
    <citation type="submission" date="2023-05" db="EMBL/GenBank/DDBJ databases">
        <title>Lithophilousrod everest ZFBP1038 complete genpme.</title>
        <authorList>
            <person name="Tian M."/>
        </authorList>
    </citation>
    <scope>NUCLEOTIDE SEQUENCE [LARGE SCALE GENOMIC DNA]</scope>
    <source>
        <strain evidence="1 2">ZFBP1038</strain>
    </source>
</reference>
<evidence type="ECO:0000313" key="2">
    <source>
        <dbReference type="Proteomes" id="UP001209083"/>
    </source>
</evidence>